<dbReference type="SMART" id="SM00030">
    <property type="entry name" value="CLb"/>
    <property type="match status" value="1"/>
</dbReference>
<organism evidence="13 14">
    <name type="scientific">Gorilla gorilla gorilla</name>
    <name type="common">Western lowland gorilla</name>
    <dbReference type="NCBI Taxonomy" id="9595"/>
    <lineage>
        <taxon>Eukaryota</taxon>
        <taxon>Metazoa</taxon>
        <taxon>Chordata</taxon>
        <taxon>Craniata</taxon>
        <taxon>Vertebrata</taxon>
        <taxon>Euteleostomi</taxon>
        <taxon>Mammalia</taxon>
        <taxon>Eutheria</taxon>
        <taxon>Euarchontoglires</taxon>
        <taxon>Primates</taxon>
        <taxon>Haplorrhini</taxon>
        <taxon>Catarrhini</taxon>
        <taxon>Hominidae</taxon>
        <taxon>Gorilla</taxon>
    </lineage>
</organism>
<gene>
    <name evidence="13" type="primary">CLUL1</name>
</gene>
<keyword evidence="6" id="KW-1015">Disulfide bond</keyword>
<dbReference type="EMBL" id="CABD030107440">
    <property type="status" value="NOT_ANNOTATED_CDS"/>
    <property type="molecule type" value="Genomic_DNA"/>
</dbReference>
<evidence type="ECO:0000256" key="1">
    <source>
        <dbReference type="ARBA" id="ARBA00004613"/>
    </source>
</evidence>
<reference evidence="14" key="1">
    <citation type="submission" date="2011-05" db="EMBL/GenBank/DDBJ databases">
        <title>Insights into the evolution of the great apes provided by the gorilla genome.</title>
        <authorList>
            <person name="Scally A."/>
        </authorList>
    </citation>
    <scope>NUCLEOTIDE SEQUENCE [LARGE SCALE GENOMIC DNA]</scope>
</reference>
<dbReference type="OMA" id="YLSEDCP"/>
<dbReference type="InterPro" id="IPR016015">
    <property type="entry name" value="Clusterin_C"/>
</dbReference>
<protein>
    <recommendedName>
        <fullName evidence="8">Clusterin-like protein 1</fullName>
    </recommendedName>
</protein>
<comment type="similarity">
    <text evidence="2">Belongs to the clusterin family.</text>
</comment>
<dbReference type="PANTHER" id="PTHR10970">
    <property type="entry name" value="CLUSTERIN"/>
    <property type="match status" value="1"/>
</dbReference>
<evidence type="ECO:0000256" key="9">
    <source>
        <dbReference type="SAM" id="Coils"/>
    </source>
</evidence>
<evidence type="ECO:0000259" key="12">
    <source>
        <dbReference type="SMART" id="SM00035"/>
    </source>
</evidence>
<dbReference type="Ensembl" id="ENSGGOT00000056613.1">
    <property type="protein sequence ID" value="ENSGGOP00000050447.1"/>
    <property type="gene ID" value="ENSGGOG00000001325.3"/>
</dbReference>
<evidence type="ECO:0000256" key="3">
    <source>
        <dbReference type="ARBA" id="ARBA00022525"/>
    </source>
</evidence>
<evidence type="ECO:0000259" key="11">
    <source>
        <dbReference type="SMART" id="SM00030"/>
    </source>
</evidence>
<reference evidence="13" key="4">
    <citation type="submission" date="2025-09" db="UniProtKB">
        <authorList>
            <consortium name="Ensembl"/>
        </authorList>
    </citation>
    <scope>IDENTIFICATION</scope>
</reference>
<feature type="coiled-coil region" evidence="9">
    <location>
        <begin position="123"/>
        <end position="164"/>
    </location>
</feature>
<evidence type="ECO:0000256" key="7">
    <source>
        <dbReference type="ARBA" id="ARBA00023180"/>
    </source>
</evidence>
<evidence type="ECO:0000256" key="5">
    <source>
        <dbReference type="ARBA" id="ARBA00023054"/>
    </source>
</evidence>
<feature type="domain" description="Clusterin N-terminal" evidence="11">
    <location>
        <begin position="86"/>
        <end position="297"/>
    </location>
</feature>
<evidence type="ECO:0000313" key="14">
    <source>
        <dbReference type="Proteomes" id="UP000001519"/>
    </source>
</evidence>
<dbReference type="GeneTree" id="ENSGT00530000063668"/>
<dbReference type="Bgee" id="ENSGGOG00000001325">
    <property type="expression patterns" value="Expressed in testis"/>
</dbReference>
<keyword evidence="14" id="KW-1185">Reference proteome</keyword>
<evidence type="ECO:0000256" key="2">
    <source>
        <dbReference type="ARBA" id="ARBA00010069"/>
    </source>
</evidence>
<evidence type="ECO:0000256" key="10">
    <source>
        <dbReference type="SAM" id="SignalP"/>
    </source>
</evidence>
<keyword evidence="4 10" id="KW-0732">Signal</keyword>
<name>A0A2I2ZTI0_GORGO</name>
<dbReference type="STRING" id="9593.ENSGGOP00000050447"/>
<sequence>MKLKQLFYCIFLRWSLALVTQAGVHGCDLSSLQPLPPRFKRFSCLSLPSGWDYRCVNSGNMKPPLLVFIVYLLWLKDSHCAPTWKDKTAISENLKSFSEVGDIDADEEVKKALTGIKQMKIMMERKEKEHTNLMSTLKKCREEKQEALKLLNEVQEHLEEEERLCRVSLADSWGECRSCLENNCMRIYTTCQPSWSSVKNKIERFFRKIYQFLFPFHEDNEKDLPISEKLIEEDAQLTQMEDVFSQLTVDVNSLFNRSFNVFRQMQQEFDQTFQSHFISNTDLTEPYFFPAFSKELMTKADLEQCWDIPSFFQLFCNFSVSIYESVSETITKTLKAIEDLPKQDKAPDHGGLISKMLPGQDRGLCGELDQNLSRCFKFHEKCQKCQAHLSEDCPDVPALHTELDEAIRLVNVSNQQYGQILQMTRKHLEDTAYLVEKMRGQFGWVSELANQTPETEIIFNSIQVVPRIHEGNISKQDETMMTDLSILPSSNFTLKIPLEESAESSNFIGYVVAKALQHFKEHFKTW</sequence>
<dbReference type="PANTHER" id="PTHR10970:SF2">
    <property type="entry name" value="CLUSTERIN-LIKE PROTEIN 1"/>
    <property type="match status" value="1"/>
</dbReference>
<dbReference type="SMART" id="SM00035">
    <property type="entry name" value="CLa"/>
    <property type="match status" value="1"/>
</dbReference>
<evidence type="ECO:0000313" key="13">
    <source>
        <dbReference type="Ensembl" id="ENSGGOP00000050447.1"/>
    </source>
</evidence>
<dbReference type="FunCoup" id="A0A2I2ZTI0">
    <property type="interactions" value="45"/>
</dbReference>
<dbReference type="AlphaFoldDB" id="A0A2I2ZTI0"/>
<dbReference type="Pfam" id="PF01093">
    <property type="entry name" value="Clusterin"/>
    <property type="match status" value="1"/>
</dbReference>
<proteinExistence type="inferred from homology"/>
<dbReference type="EMBL" id="CABD030107441">
    <property type="status" value="NOT_ANNOTATED_CDS"/>
    <property type="molecule type" value="Genomic_DNA"/>
</dbReference>
<evidence type="ECO:0000256" key="4">
    <source>
        <dbReference type="ARBA" id="ARBA00022729"/>
    </source>
</evidence>
<evidence type="ECO:0000256" key="6">
    <source>
        <dbReference type="ARBA" id="ARBA00023157"/>
    </source>
</evidence>
<keyword evidence="3" id="KW-0964">Secreted</keyword>
<dbReference type="InterPro" id="IPR016014">
    <property type="entry name" value="Clusterin_N"/>
</dbReference>
<dbReference type="InterPro" id="IPR000753">
    <property type="entry name" value="Clusterin-like"/>
</dbReference>
<comment type="subcellular location">
    <subcellularLocation>
        <location evidence="1">Secreted</location>
    </subcellularLocation>
</comment>
<feature type="signal peptide" evidence="10">
    <location>
        <begin position="1"/>
        <end position="26"/>
    </location>
</feature>
<dbReference type="GO" id="GO:0005576">
    <property type="term" value="C:extracellular region"/>
    <property type="evidence" value="ECO:0007669"/>
    <property type="project" value="UniProtKB-SubCell"/>
</dbReference>
<keyword evidence="5 9" id="KW-0175">Coiled coil</keyword>
<dbReference type="InParanoid" id="A0A2I2ZTI0"/>
<keyword evidence="7" id="KW-0325">Glycoprotein</keyword>
<reference evidence="13" key="3">
    <citation type="submission" date="2025-08" db="UniProtKB">
        <authorList>
            <consortium name="Ensembl"/>
        </authorList>
    </citation>
    <scope>IDENTIFICATION</scope>
</reference>
<feature type="chain" id="PRO_5014161651" description="Clusterin-like protein 1" evidence="10">
    <location>
        <begin position="27"/>
        <end position="526"/>
    </location>
</feature>
<reference evidence="13 14" key="2">
    <citation type="journal article" date="2012" name="Nature">
        <title>Insights into hominid evolution from the gorilla genome sequence.</title>
        <authorList>
            <person name="Scally A."/>
            <person name="Dutheil J.Y."/>
            <person name="Hillier L.W."/>
            <person name="Jordan G.E."/>
            <person name="Goodhead I."/>
            <person name="Herrero J."/>
            <person name="Hobolth A."/>
            <person name="Lappalainen T."/>
            <person name="Mailund T."/>
            <person name="Marques-Bonet T."/>
            <person name="McCarthy S."/>
            <person name="Montgomery S.H."/>
            <person name="Schwalie P.C."/>
            <person name="Tang Y.A."/>
            <person name="Ward M.C."/>
            <person name="Xue Y."/>
            <person name="Yngvadottir B."/>
            <person name="Alkan C."/>
            <person name="Andersen L.N."/>
            <person name="Ayub Q."/>
            <person name="Ball E.V."/>
            <person name="Beal K."/>
            <person name="Bradley B.J."/>
            <person name="Chen Y."/>
            <person name="Clee C.M."/>
            <person name="Fitzgerald S."/>
            <person name="Graves T.A."/>
            <person name="Gu Y."/>
            <person name="Heath P."/>
            <person name="Heger A."/>
            <person name="Karakoc E."/>
            <person name="Kolb-Kokocinski A."/>
            <person name="Laird G.K."/>
            <person name="Lunter G."/>
            <person name="Meader S."/>
            <person name="Mort M."/>
            <person name="Mullikin J.C."/>
            <person name="Munch K."/>
            <person name="O'Connor T.D."/>
            <person name="Phillips A.D."/>
            <person name="Prado-Martinez J."/>
            <person name="Rogers A.S."/>
            <person name="Sajjadian S."/>
            <person name="Schmidt D."/>
            <person name="Shaw K."/>
            <person name="Simpson J.T."/>
            <person name="Stenson P.D."/>
            <person name="Turner D.J."/>
            <person name="Vigilant L."/>
            <person name="Vilella A.J."/>
            <person name="Whitener W."/>
            <person name="Zhu B."/>
            <person name="Cooper D.N."/>
            <person name="de Jong P."/>
            <person name="Dermitzakis E.T."/>
            <person name="Eichler E.E."/>
            <person name="Flicek P."/>
            <person name="Goldman N."/>
            <person name="Mundy N.I."/>
            <person name="Ning Z."/>
            <person name="Odom D.T."/>
            <person name="Ponting C.P."/>
            <person name="Quail M.A."/>
            <person name="Ryder O.A."/>
            <person name="Searle S.M."/>
            <person name="Warren W.C."/>
            <person name="Wilson R.K."/>
            <person name="Schierup M.H."/>
            <person name="Rogers J."/>
            <person name="Tyler-Smith C."/>
            <person name="Durbin R."/>
        </authorList>
    </citation>
    <scope>NUCLEOTIDE SEQUENCE [LARGE SCALE GENOMIC DNA]</scope>
</reference>
<accession>A0A2I2ZTI0</accession>
<feature type="domain" description="Clusterin C-terminal" evidence="12">
    <location>
        <begin position="298"/>
        <end position="520"/>
    </location>
</feature>
<dbReference type="Proteomes" id="UP000001519">
    <property type="component" value="Chromosome 18"/>
</dbReference>
<evidence type="ECO:0000256" key="8">
    <source>
        <dbReference type="ARBA" id="ARBA00039843"/>
    </source>
</evidence>